<dbReference type="GO" id="GO:0005634">
    <property type="term" value="C:nucleus"/>
    <property type="evidence" value="ECO:0007669"/>
    <property type="project" value="TreeGrafter"/>
</dbReference>
<dbReference type="InterPro" id="IPR001604">
    <property type="entry name" value="Endo_G_ENPP1-like_dom"/>
</dbReference>
<evidence type="ECO:0000256" key="3">
    <source>
        <dbReference type="ARBA" id="ARBA00022759"/>
    </source>
</evidence>
<reference evidence="8" key="2">
    <citation type="submission" date="2020-12" db="EMBL/GenBank/DDBJ databases">
        <authorList>
            <person name="Kanost M."/>
        </authorList>
    </citation>
    <scope>NUCLEOTIDE SEQUENCE</scope>
</reference>
<evidence type="ECO:0000256" key="1">
    <source>
        <dbReference type="ARBA" id="ARBA00010052"/>
    </source>
</evidence>
<reference evidence="8" key="1">
    <citation type="journal article" date="2016" name="Insect Biochem. Mol. Biol.">
        <title>Multifaceted biological insights from a draft genome sequence of the tobacco hornworm moth, Manduca sexta.</title>
        <authorList>
            <person name="Kanost M.R."/>
            <person name="Arrese E.L."/>
            <person name="Cao X."/>
            <person name="Chen Y.R."/>
            <person name="Chellapilla S."/>
            <person name="Goldsmith M.R."/>
            <person name="Grosse-Wilde E."/>
            <person name="Heckel D.G."/>
            <person name="Herndon N."/>
            <person name="Jiang H."/>
            <person name="Papanicolaou A."/>
            <person name="Qu J."/>
            <person name="Soulages J.L."/>
            <person name="Vogel H."/>
            <person name="Walters J."/>
            <person name="Waterhouse R.M."/>
            <person name="Ahn S.J."/>
            <person name="Almeida F.C."/>
            <person name="An C."/>
            <person name="Aqrawi P."/>
            <person name="Bretschneider A."/>
            <person name="Bryant W.B."/>
            <person name="Bucks S."/>
            <person name="Chao H."/>
            <person name="Chevignon G."/>
            <person name="Christen J.M."/>
            <person name="Clarke D.F."/>
            <person name="Dittmer N.T."/>
            <person name="Ferguson L.C.F."/>
            <person name="Garavelou S."/>
            <person name="Gordon K.H.J."/>
            <person name="Gunaratna R.T."/>
            <person name="Han Y."/>
            <person name="Hauser F."/>
            <person name="He Y."/>
            <person name="Heidel-Fischer H."/>
            <person name="Hirsh A."/>
            <person name="Hu Y."/>
            <person name="Jiang H."/>
            <person name="Kalra D."/>
            <person name="Klinner C."/>
            <person name="Konig C."/>
            <person name="Kovar C."/>
            <person name="Kroll A.R."/>
            <person name="Kuwar S.S."/>
            <person name="Lee S.L."/>
            <person name="Lehman R."/>
            <person name="Li K."/>
            <person name="Li Z."/>
            <person name="Liang H."/>
            <person name="Lovelace S."/>
            <person name="Lu Z."/>
            <person name="Mansfield J.H."/>
            <person name="McCulloch K.J."/>
            <person name="Mathew T."/>
            <person name="Morton B."/>
            <person name="Muzny D.M."/>
            <person name="Neunemann D."/>
            <person name="Ongeri F."/>
            <person name="Pauchet Y."/>
            <person name="Pu L.L."/>
            <person name="Pyrousis I."/>
            <person name="Rao X.J."/>
            <person name="Redding A."/>
            <person name="Roesel C."/>
            <person name="Sanchez-Gracia A."/>
            <person name="Schaack S."/>
            <person name="Shukla A."/>
            <person name="Tetreau G."/>
            <person name="Wang Y."/>
            <person name="Xiong G.H."/>
            <person name="Traut W."/>
            <person name="Walsh T.K."/>
            <person name="Worley K.C."/>
            <person name="Wu D."/>
            <person name="Wu W."/>
            <person name="Wu Y.Q."/>
            <person name="Zhang X."/>
            <person name="Zou Z."/>
            <person name="Zucker H."/>
            <person name="Briscoe A.D."/>
            <person name="Burmester T."/>
            <person name="Clem R.J."/>
            <person name="Feyereisen R."/>
            <person name="Grimmelikhuijzen C.J.P."/>
            <person name="Hamodrakas S.J."/>
            <person name="Hansson B.S."/>
            <person name="Huguet E."/>
            <person name="Jermiin L.S."/>
            <person name="Lan Q."/>
            <person name="Lehman H.K."/>
            <person name="Lorenzen M."/>
            <person name="Merzendorfer H."/>
            <person name="Michalopoulos I."/>
            <person name="Morton D.B."/>
            <person name="Muthukrishnan S."/>
            <person name="Oakeshott J.G."/>
            <person name="Palmer W."/>
            <person name="Park Y."/>
            <person name="Passarelli A.L."/>
            <person name="Rozas J."/>
            <person name="Schwartz L.M."/>
            <person name="Smith W."/>
            <person name="Southgate A."/>
            <person name="Vilcinskas A."/>
            <person name="Vogt R."/>
            <person name="Wang P."/>
            <person name="Werren J."/>
            <person name="Yu X.Q."/>
            <person name="Zhou J.J."/>
            <person name="Brown S.J."/>
            <person name="Scherer S.E."/>
            <person name="Richards S."/>
            <person name="Blissard G.W."/>
        </authorList>
    </citation>
    <scope>NUCLEOTIDE SEQUENCE</scope>
</reference>
<feature type="transmembrane region" description="Helical" evidence="6">
    <location>
        <begin position="21"/>
        <end position="39"/>
    </location>
</feature>
<dbReference type="GO" id="GO:0004521">
    <property type="term" value="F:RNA endonuclease activity"/>
    <property type="evidence" value="ECO:0007669"/>
    <property type="project" value="TreeGrafter"/>
</dbReference>
<evidence type="ECO:0000313" key="9">
    <source>
        <dbReference type="Proteomes" id="UP000791440"/>
    </source>
</evidence>
<evidence type="ECO:0000256" key="4">
    <source>
        <dbReference type="PIRSR" id="PIRSR640255-1"/>
    </source>
</evidence>
<keyword evidence="6" id="KW-1133">Transmembrane helix</keyword>
<keyword evidence="6" id="KW-0472">Membrane</keyword>
<dbReference type="GO" id="GO:0000014">
    <property type="term" value="F:single-stranded DNA endodeoxyribonuclease activity"/>
    <property type="evidence" value="ECO:0007669"/>
    <property type="project" value="TreeGrafter"/>
</dbReference>
<feature type="active site" description="Proton acceptor" evidence="4">
    <location>
        <position position="253"/>
    </location>
</feature>
<feature type="domain" description="DNA/RNA non-specific endonuclease/pyrophosphatase/phosphodiesterase" evidence="7">
    <location>
        <begin position="169"/>
        <end position="405"/>
    </location>
</feature>
<keyword evidence="3" id="KW-0378">Hydrolase</keyword>
<keyword evidence="6" id="KW-0812">Transmembrane</keyword>
<sequence>MCSLFIQVPTARAAAPTVRMAVRLLLLLISGGVIDYVIANCVLDLQKDFDTKNPPPVFLTNDAYMAPDVNACGVILSAQQKILIGCPGAKNAIVYTSNNQKIQTNLRALEATCDSGINFKSSDNTLKQFALKEISCKEQPEVTITKTTKCGRNNLYQNYGGGYNVGNKFYPLYEACFDENIFTTYFVKHYIHPYSCETQQTDKSPGFQVNGMFKGVSMTKLYTGAEQTKRFAQIFGPKQGDVYTKNNVLHKGHLASRADFTLAAELRASYQYINAAPQWDKVNAPRWSNLERALRVYVNQKAKTTVTVYTGTHGVLMLPDERGSNKPVYLATVSRSNAVPVPLYFYKVVVESGKRTVAYVTINSVFYTPTQIQTLRFCTDLCDGTHWLTWKDKGIESFCCDYNDFKREVGYLPI</sequence>
<organism evidence="8 9">
    <name type="scientific">Manduca sexta</name>
    <name type="common">Tobacco hawkmoth</name>
    <name type="synonym">Tobacco hornworm</name>
    <dbReference type="NCBI Taxonomy" id="7130"/>
    <lineage>
        <taxon>Eukaryota</taxon>
        <taxon>Metazoa</taxon>
        <taxon>Ecdysozoa</taxon>
        <taxon>Arthropoda</taxon>
        <taxon>Hexapoda</taxon>
        <taxon>Insecta</taxon>
        <taxon>Pterygota</taxon>
        <taxon>Neoptera</taxon>
        <taxon>Endopterygota</taxon>
        <taxon>Lepidoptera</taxon>
        <taxon>Glossata</taxon>
        <taxon>Ditrysia</taxon>
        <taxon>Bombycoidea</taxon>
        <taxon>Sphingidae</taxon>
        <taxon>Sphinginae</taxon>
        <taxon>Sphingini</taxon>
        <taxon>Manduca</taxon>
    </lineage>
</organism>
<dbReference type="GO" id="GO:0005743">
    <property type="term" value="C:mitochondrial inner membrane"/>
    <property type="evidence" value="ECO:0007669"/>
    <property type="project" value="TreeGrafter"/>
</dbReference>
<comment type="caution">
    <text evidence="8">The sequence shown here is derived from an EMBL/GenBank/DDBJ whole genome shotgun (WGS) entry which is preliminary data.</text>
</comment>
<keyword evidence="3" id="KW-0255">Endonuclease</keyword>
<dbReference type="PANTHER" id="PTHR13966:SF17">
    <property type="entry name" value="ENDONUCLEASE-RELATED"/>
    <property type="match status" value="1"/>
</dbReference>
<name>A0A921ZND3_MANSE</name>
<evidence type="ECO:0000256" key="6">
    <source>
        <dbReference type="SAM" id="Phobius"/>
    </source>
</evidence>
<dbReference type="GO" id="GO:0046872">
    <property type="term" value="F:metal ion binding"/>
    <property type="evidence" value="ECO:0007669"/>
    <property type="project" value="UniProtKB-KW"/>
</dbReference>
<dbReference type="AlphaFoldDB" id="A0A921ZND3"/>
<keyword evidence="9" id="KW-1185">Reference proteome</keyword>
<dbReference type="Proteomes" id="UP000791440">
    <property type="component" value="Unassembled WGS sequence"/>
</dbReference>
<dbReference type="GO" id="GO:0003676">
    <property type="term" value="F:nucleic acid binding"/>
    <property type="evidence" value="ECO:0007669"/>
    <property type="project" value="InterPro"/>
</dbReference>
<evidence type="ECO:0000313" key="8">
    <source>
        <dbReference type="EMBL" id="KAG6460433.1"/>
    </source>
</evidence>
<dbReference type="Pfam" id="PF01223">
    <property type="entry name" value="Endonuclease_NS"/>
    <property type="match status" value="1"/>
</dbReference>
<evidence type="ECO:0000259" key="7">
    <source>
        <dbReference type="SMART" id="SM00892"/>
    </source>
</evidence>
<keyword evidence="2" id="KW-0540">Nuclease</keyword>
<keyword evidence="5" id="KW-0479">Metal-binding</keyword>
<dbReference type="PANTHER" id="PTHR13966">
    <property type="entry name" value="ENDONUCLEASE RELATED"/>
    <property type="match status" value="1"/>
</dbReference>
<gene>
    <name evidence="8" type="ORF">O3G_MSEX011974</name>
</gene>
<dbReference type="EMBL" id="JH668670">
    <property type="protein sequence ID" value="KAG6460433.1"/>
    <property type="molecule type" value="Genomic_DNA"/>
</dbReference>
<evidence type="ECO:0000256" key="5">
    <source>
        <dbReference type="PIRSR" id="PIRSR640255-2"/>
    </source>
</evidence>
<accession>A0A921ZND3</accession>
<feature type="binding site" evidence="5">
    <location>
        <position position="283"/>
    </location>
    <ligand>
        <name>Mg(2+)</name>
        <dbReference type="ChEBI" id="CHEBI:18420"/>
        <note>catalytic</note>
    </ligand>
</feature>
<dbReference type="InterPro" id="IPR040255">
    <property type="entry name" value="Non-specific_endonuclease"/>
</dbReference>
<dbReference type="SMART" id="SM00892">
    <property type="entry name" value="Endonuclease_NS"/>
    <property type="match status" value="1"/>
</dbReference>
<dbReference type="GO" id="GO:0006309">
    <property type="term" value="P:apoptotic DNA fragmentation"/>
    <property type="evidence" value="ECO:0007669"/>
    <property type="project" value="TreeGrafter"/>
</dbReference>
<protein>
    <recommendedName>
        <fullName evidence="7">DNA/RNA non-specific endonuclease/pyrophosphatase/phosphodiesterase domain-containing protein</fullName>
    </recommendedName>
</protein>
<comment type="similarity">
    <text evidence="1">Belongs to the DNA/RNA non-specific endonuclease family.</text>
</comment>
<proteinExistence type="inferred from homology"/>
<evidence type="ECO:0000256" key="2">
    <source>
        <dbReference type="ARBA" id="ARBA00022722"/>
    </source>
</evidence>